<dbReference type="AlphaFoldDB" id="A0A4Y2X9W0"/>
<comment type="caution">
    <text evidence="2">The sequence shown here is derived from an EMBL/GenBank/DDBJ whole genome shotgun (WGS) entry which is preliminary data.</text>
</comment>
<dbReference type="EMBL" id="BGPR01074115">
    <property type="protein sequence ID" value="GBO46445.1"/>
    <property type="molecule type" value="Genomic_DNA"/>
</dbReference>
<gene>
    <name evidence="2" type="ORF">AVEN_16402_1</name>
    <name evidence="1" type="ORF">AVEN_261621_1</name>
</gene>
<proteinExistence type="predicted"/>
<protein>
    <submittedName>
        <fullName evidence="2">Uncharacterized protein</fullName>
    </submittedName>
</protein>
<evidence type="ECO:0000313" key="3">
    <source>
        <dbReference type="Proteomes" id="UP000499080"/>
    </source>
</evidence>
<organism evidence="2 3">
    <name type="scientific">Araneus ventricosus</name>
    <name type="common">Orbweaver spider</name>
    <name type="synonym">Epeira ventricosa</name>
    <dbReference type="NCBI Taxonomy" id="182803"/>
    <lineage>
        <taxon>Eukaryota</taxon>
        <taxon>Metazoa</taxon>
        <taxon>Ecdysozoa</taxon>
        <taxon>Arthropoda</taxon>
        <taxon>Chelicerata</taxon>
        <taxon>Arachnida</taxon>
        <taxon>Araneae</taxon>
        <taxon>Araneomorphae</taxon>
        <taxon>Entelegynae</taxon>
        <taxon>Araneoidea</taxon>
        <taxon>Araneidae</taxon>
        <taxon>Araneus</taxon>
    </lineage>
</organism>
<evidence type="ECO:0000313" key="2">
    <source>
        <dbReference type="EMBL" id="GBO46445.1"/>
    </source>
</evidence>
<name>A0A4Y2X9W0_ARAVE</name>
<reference evidence="2 3" key="1">
    <citation type="journal article" date="2019" name="Sci. Rep.">
        <title>Orb-weaving spider Araneus ventricosus genome elucidates the spidroin gene catalogue.</title>
        <authorList>
            <person name="Kono N."/>
            <person name="Nakamura H."/>
            <person name="Ohtoshi R."/>
            <person name="Moran D.A.P."/>
            <person name="Shinohara A."/>
            <person name="Yoshida Y."/>
            <person name="Fujiwara M."/>
            <person name="Mori M."/>
            <person name="Tomita M."/>
            <person name="Arakawa K."/>
        </authorList>
    </citation>
    <scope>NUCLEOTIDE SEQUENCE [LARGE SCALE GENOMIC DNA]</scope>
</reference>
<dbReference type="EMBL" id="BGPR01074112">
    <property type="protein sequence ID" value="GBO46441.1"/>
    <property type="molecule type" value="Genomic_DNA"/>
</dbReference>
<dbReference type="Proteomes" id="UP000499080">
    <property type="component" value="Unassembled WGS sequence"/>
</dbReference>
<dbReference type="OrthoDB" id="8300209at2759"/>
<sequence length="123" mass="14255">MAIQNSNLLSSFVNEVVKIAEDETIVQSNLQSVSDVYSWIEEYGRTLDTKWYLRSSRPSGTREKFAVGRLRCRESLPYLLFTLSMDFDLKRSNLRGDRQRAAKFIFFHELDSKIGLTHLMSIA</sequence>
<accession>A0A4Y2X9W0</accession>
<keyword evidence="3" id="KW-1185">Reference proteome</keyword>
<evidence type="ECO:0000313" key="1">
    <source>
        <dbReference type="EMBL" id="GBO46441.1"/>
    </source>
</evidence>